<sequence length="378" mass="39948">MLADVRQVAEDAVKLADAPLWALSDEELTTCLRAAHHVEQVAAVMKARLVQQAESRGLLAAQGHRSTTGWLRSRLLLDAAPARELADRAVALRDHPDVAQAVLDGHSDIRQAAAITATVGAVTAGLADFDDLDPVAADDIVRRAEATLVEMAGRLTAVQLRRVGERILAYVAPPLAERAEEAALSRQAARAHRARGFTLSAPVDGVVHLSGRLGVEDAAIVQAALHPLCSPAPDDKRTAAQQRADALVDVCRLALRTGELPEDGGEPAQLAVTVGYDPLTHALGAATTDTGARLSAAVARRMACDARILPVVLGGSGQVLDVGRSRRLATGPLRRALHIRDGGCAFPDCDRPPRWTDGHHITGWTSGGRTALDNPRSH</sequence>
<evidence type="ECO:0000259" key="1">
    <source>
        <dbReference type="Pfam" id="PF02720"/>
    </source>
</evidence>
<feature type="domain" description="DUF222" evidence="1">
    <location>
        <begin position="34"/>
        <end position="341"/>
    </location>
</feature>
<gene>
    <name evidence="2" type="ORF">Ade02nite_67120</name>
</gene>
<keyword evidence="3" id="KW-1185">Reference proteome</keyword>
<keyword evidence="2" id="KW-0378">Hydrolase</keyword>
<dbReference type="CDD" id="cd00085">
    <property type="entry name" value="HNHc"/>
    <property type="match status" value="1"/>
</dbReference>
<organism evidence="2 3">
    <name type="scientific">Paractinoplanes deccanensis</name>
    <dbReference type="NCBI Taxonomy" id="113561"/>
    <lineage>
        <taxon>Bacteria</taxon>
        <taxon>Bacillati</taxon>
        <taxon>Actinomycetota</taxon>
        <taxon>Actinomycetes</taxon>
        <taxon>Micromonosporales</taxon>
        <taxon>Micromonosporaceae</taxon>
        <taxon>Paractinoplanes</taxon>
    </lineage>
</organism>
<accession>A0ABQ3YDL7</accession>
<dbReference type="InterPro" id="IPR003870">
    <property type="entry name" value="DUF222"/>
</dbReference>
<dbReference type="InterPro" id="IPR003615">
    <property type="entry name" value="HNH_nuc"/>
</dbReference>
<dbReference type="EMBL" id="BOMI01000136">
    <property type="protein sequence ID" value="GID78071.1"/>
    <property type="molecule type" value="Genomic_DNA"/>
</dbReference>
<dbReference type="Proteomes" id="UP000609879">
    <property type="component" value="Unassembled WGS sequence"/>
</dbReference>
<evidence type="ECO:0000313" key="2">
    <source>
        <dbReference type="EMBL" id="GID78071.1"/>
    </source>
</evidence>
<name>A0ABQ3YDL7_9ACTN</name>
<proteinExistence type="predicted"/>
<dbReference type="GO" id="GO:0004519">
    <property type="term" value="F:endonuclease activity"/>
    <property type="evidence" value="ECO:0007669"/>
    <property type="project" value="UniProtKB-KW"/>
</dbReference>
<keyword evidence="2" id="KW-0540">Nuclease</keyword>
<comment type="caution">
    <text evidence="2">The sequence shown here is derived from an EMBL/GenBank/DDBJ whole genome shotgun (WGS) entry which is preliminary data.</text>
</comment>
<dbReference type="Pfam" id="PF02720">
    <property type="entry name" value="DUF222"/>
    <property type="match status" value="1"/>
</dbReference>
<reference evidence="2 3" key="1">
    <citation type="submission" date="2021-01" db="EMBL/GenBank/DDBJ databases">
        <title>Whole genome shotgun sequence of Actinoplanes deccanensis NBRC 13994.</title>
        <authorList>
            <person name="Komaki H."/>
            <person name="Tamura T."/>
        </authorList>
    </citation>
    <scope>NUCLEOTIDE SEQUENCE [LARGE SCALE GENOMIC DNA]</scope>
    <source>
        <strain evidence="2 3">NBRC 13994</strain>
    </source>
</reference>
<dbReference type="RefSeq" id="WP_203772647.1">
    <property type="nucleotide sequence ID" value="NZ_BAAABO010000018.1"/>
</dbReference>
<keyword evidence="2" id="KW-0255">Endonuclease</keyword>
<protein>
    <submittedName>
        <fullName evidence="2">HNH endonuclease</fullName>
    </submittedName>
</protein>
<evidence type="ECO:0000313" key="3">
    <source>
        <dbReference type="Proteomes" id="UP000609879"/>
    </source>
</evidence>